<dbReference type="GO" id="GO:0006364">
    <property type="term" value="P:rRNA processing"/>
    <property type="evidence" value="ECO:0007669"/>
    <property type="project" value="TreeGrafter"/>
</dbReference>
<dbReference type="PIRSF" id="PIRSF017302">
    <property type="entry name" value="Gltscr2"/>
    <property type="match status" value="1"/>
</dbReference>
<dbReference type="FunCoup" id="A0A066VL05">
    <property type="interactions" value="334"/>
</dbReference>
<dbReference type="InParanoid" id="A0A066VL05"/>
<comment type="subcellular location">
    <subcellularLocation>
        <location evidence="1">Nucleus</location>
        <location evidence="1">Nucleolus</location>
    </subcellularLocation>
    <subcellularLocation>
        <location evidence="2">Nucleus</location>
        <location evidence="2">Nucleoplasm</location>
    </subcellularLocation>
</comment>
<accession>A0A066VL05</accession>
<dbReference type="Pfam" id="PF07767">
    <property type="entry name" value="Nop53"/>
    <property type="match status" value="1"/>
</dbReference>
<feature type="region of interest" description="Disordered" evidence="7">
    <location>
        <begin position="310"/>
        <end position="369"/>
    </location>
</feature>
<feature type="compositionally biased region" description="Basic residues" evidence="7">
    <location>
        <begin position="150"/>
        <end position="159"/>
    </location>
</feature>
<dbReference type="GO" id="GO:0008097">
    <property type="term" value="F:5S rRNA binding"/>
    <property type="evidence" value="ECO:0007669"/>
    <property type="project" value="TreeGrafter"/>
</dbReference>
<evidence type="ECO:0000313" key="9">
    <source>
        <dbReference type="Proteomes" id="UP000027361"/>
    </source>
</evidence>
<dbReference type="GeneID" id="25267053"/>
<dbReference type="OMA" id="TEKWTHK"/>
<proteinExistence type="inferred from homology"/>
<dbReference type="STRING" id="1037660.A0A066VL05"/>
<evidence type="ECO:0000256" key="3">
    <source>
        <dbReference type="ARBA" id="ARBA00008838"/>
    </source>
</evidence>
<feature type="compositionally biased region" description="Low complexity" evidence="7">
    <location>
        <begin position="123"/>
        <end position="132"/>
    </location>
</feature>
<name>A0A066VL05_TILAU</name>
<feature type="region of interest" description="Disordered" evidence="7">
    <location>
        <begin position="53"/>
        <end position="188"/>
    </location>
</feature>
<evidence type="ECO:0000313" key="8">
    <source>
        <dbReference type="EMBL" id="KDN42392.1"/>
    </source>
</evidence>
<keyword evidence="6" id="KW-0539">Nucleus</keyword>
<keyword evidence="9" id="KW-1185">Reference proteome</keyword>
<evidence type="ECO:0000256" key="7">
    <source>
        <dbReference type="SAM" id="MobiDB-lite"/>
    </source>
</evidence>
<evidence type="ECO:0000256" key="2">
    <source>
        <dbReference type="ARBA" id="ARBA00004642"/>
    </source>
</evidence>
<gene>
    <name evidence="8" type="ORF">K437DRAFT_291245</name>
</gene>
<feature type="compositionally biased region" description="Low complexity" evidence="7">
    <location>
        <begin position="330"/>
        <end position="347"/>
    </location>
</feature>
<dbReference type="HOGENOM" id="CLU_035888_2_0_1"/>
<evidence type="ECO:0000256" key="4">
    <source>
        <dbReference type="ARBA" id="ARBA00018339"/>
    </source>
</evidence>
<dbReference type="PANTHER" id="PTHR14211:SF7">
    <property type="entry name" value="RIBOSOME BIOGENESIS PROTEIN NOP53"/>
    <property type="match status" value="1"/>
</dbReference>
<dbReference type="Proteomes" id="UP000027361">
    <property type="component" value="Unassembled WGS sequence"/>
</dbReference>
<dbReference type="AlphaFoldDB" id="A0A066VL05"/>
<keyword evidence="5" id="KW-0690">Ribosome biogenesis</keyword>
<dbReference type="GO" id="GO:0005730">
    <property type="term" value="C:nucleolus"/>
    <property type="evidence" value="ECO:0007669"/>
    <property type="project" value="UniProtKB-SubCell"/>
</dbReference>
<dbReference type="RefSeq" id="XP_013242027.1">
    <property type="nucleotide sequence ID" value="XM_013386573.1"/>
</dbReference>
<evidence type="ECO:0000256" key="1">
    <source>
        <dbReference type="ARBA" id="ARBA00004604"/>
    </source>
</evidence>
<feature type="compositionally biased region" description="Low complexity" evidence="7">
    <location>
        <begin position="1"/>
        <end position="27"/>
    </location>
</feature>
<feature type="region of interest" description="Disordered" evidence="7">
    <location>
        <begin position="1"/>
        <end position="35"/>
    </location>
</feature>
<feature type="compositionally biased region" description="Basic residues" evidence="7">
    <location>
        <begin position="353"/>
        <end position="366"/>
    </location>
</feature>
<reference evidence="8 9" key="1">
    <citation type="submission" date="2014-05" db="EMBL/GenBank/DDBJ databases">
        <title>Draft genome sequence of a rare smut relative, Tilletiaria anomala UBC 951.</title>
        <authorList>
            <consortium name="DOE Joint Genome Institute"/>
            <person name="Toome M."/>
            <person name="Kuo A."/>
            <person name="Henrissat B."/>
            <person name="Lipzen A."/>
            <person name="Tritt A."/>
            <person name="Yoshinaga Y."/>
            <person name="Zane M."/>
            <person name="Barry K."/>
            <person name="Grigoriev I.V."/>
            <person name="Spatafora J.W."/>
            <person name="Aimea M.C."/>
        </authorList>
    </citation>
    <scope>NUCLEOTIDE SEQUENCE [LARGE SCALE GENOMIC DNA]</scope>
    <source>
        <strain evidence="8 9">UBC 951</strain>
    </source>
</reference>
<comment type="caution">
    <text evidence="8">The sequence shown here is derived from an EMBL/GenBank/DDBJ whole genome shotgun (WGS) entry which is preliminary data.</text>
</comment>
<dbReference type="OrthoDB" id="5072at2759"/>
<feature type="compositionally biased region" description="Basic and acidic residues" evidence="7">
    <location>
        <begin position="77"/>
        <end position="91"/>
    </location>
</feature>
<protein>
    <recommendedName>
        <fullName evidence="4">Ribosome biogenesis protein NOP53</fullName>
    </recommendedName>
</protein>
<organism evidence="8 9">
    <name type="scientific">Tilletiaria anomala (strain ATCC 24038 / CBS 436.72 / UBC 951)</name>
    <dbReference type="NCBI Taxonomy" id="1037660"/>
    <lineage>
        <taxon>Eukaryota</taxon>
        <taxon>Fungi</taxon>
        <taxon>Dikarya</taxon>
        <taxon>Basidiomycota</taxon>
        <taxon>Ustilaginomycotina</taxon>
        <taxon>Exobasidiomycetes</taxon>
        <taxon>Georgefischeriales</taxon>
        <taxon>Tilletiariaceae</taxon>
        <taxon>Tilletiaria</taxon>
    </lineage>
</organism>
<dbReference type="GO" id="GO:0005654">
    <property type="term" value="C:nucleoplasm"/>
    <property type="evidence" value="ECO:0007669"/>
    <property type="project" value="UniProtKB-SubCell"/>
</dbReference>
<sequence>MGTAAGFSASKGKAKATGSIGAPSSKAPSRKSKASWRKAIDLTDVDEHLESQRLQERLIGPSSTSNSAAGSLFTLDRTGDEQVAKQIQKREKAGKRPLKSLQILQERSAVPPVQARARAGLPASRSSTSSSAAEERLRRAGLTSKAAKDRLRRLAHKKVRDRDVWSGQTGAKKAGKRKASDEGPDDNEWIQVQHNKQQAAVKIPKTLSAHTLPSTGSAADRVSKNPTSHAIVSLSRTLPAVPLPHPGTSYNPDVETHEELLHRAFEVEKAKELDEEARRRFKKRWEELRQIERDDIIADEKEINKSWNGMKLDVSDDDDDDSGESKASADEGAVEASTTAVAAGTEAVEAKKDPKRKTQAKRSRALRAKEEARLALERKRTKHLAHLLTQAPSLRKQLDAMQRARLTASLSRRKAKEEHIAQHGLQGRRIGKSVVPANLEVNKSNVQLGEDLTENLRGLKTEGNLFRDRFQRMQARALVEPRAPVIAKKKLGKRGEKEYERHSYKQFV</sequence>
<dbReference type="EMBL" id="JMSN01000070">
    <property type="protein sequence ID" value="KDN42392.1"/>
    <property type="molecule type" value="Genomic_DNA"/>
</dbReference>
<comment type="similarity">
    <text evidence="3">Belongs to the NOP53 family.</text>
</comment>
<evidence type="ECO:0000256" key="5">
    <source>
        <dbReference type="ARBA" id="ARBA00022517"/>
    </source>
</evidence>
<dbReference type="PANTHER" id="PTHR14211">
    <property type="entry name" value="GLIOMA SUPPRESSOR CANDIDATE REGION GENE 2"/>
    <property type="match status" value="1"/>
</dbReference>
<dbReference type="InterPro" id="IPR011687">
    <property type="entry name" value="Nop53/GLTSCR2"/>
</dbReference>
<dbReference type="GO" id="GO:0000027">
    <property type="term" value="P:ribosomal large subunit assembly"/>
    <property type="evidence" value="ECO:0007669"/>
    <property type="project" value="TreeGrafter"/>
</dbReference>
<evidence type="ECO:0000256" key="6">
    <source>
        <dbReference type="ARBA" id="ARBA00023242"/>
    </source>
</evidence>